<feature type="region of interest" description="Disordered" evidence="6">
    <location>
        <begin position="116"/>
        <end position="154"/>
    </location>
</feature>
<evidence type="ECO:0000256" key="4">
    <source>
        <dbReference type="ARBA" id="ARBA00023125"/>
    </source>
</evidence>
<dbReference type="PANTHER" id="PTHR30204">
    <property type="entry name" value="REDOX-CYCLING DRUG-SENSING TRANSCRIPTIONAL ACTIVATOR SOXR"/>
    <property type="match status" value="1"/>
</dbReference>
<comment type="subcellular location">
    <subcellularLocation>
        <location evidence="1">Cytoplasm</location>
    </subcellularLocation>
</comment>
<dbReference type="NCBIfam" id="TIGR02044">
    <property type="entry name" value="CueR"/>
    <property type="match status" value="1"/>
</dbReference>
<evidence type="ECO:0000259" key="7">
    <source>
        <dbReference type="PROSITE" id="PS50937"/>
    </source>
</evidence>
<name>A0ABS5HWS7_9RHOB</name>
<dbReference type="RefSeq" id="WP_212703046.1">
    <property type="nucleotide sequence ID" value="NZ_JADMKU010000030.1"/>
</dbReference>
<dbReference type="InterPro" id="IPR047057">
    <property type="entry name" value="MerR_fam"/>
</dbReference>
<evidence type="ECO:0000256" key="2">
    <source>
        <dbReference type="ARBA" id="ARBA00022490"/>
    </source>
</evidence>
<keyword evidence="9" id="KW-1185">Reference proteome</keyword>
<dbReference type="PANTHER" id="PTHR30204:SF94">
    <property type="entry name" value="HEAVY METAL-DEPENDENT TRANSCRIPTIONAL REGULATOR HI_0293-RELATED"/>
    <property type="match status" value="1"/>
</dbReference>
<dbReference type="InterPro" id="IPR009061">
    <property type="entry name" value="DNA-bd_dom_put_sf"/>
</dbReference>
<comment type="caution">
    <text evidence="8">The sequence shown here is derived from an EMBL/GenBank/DDBJ whole genome shotgun (WGS) entry which is preliminary data.</text>
</comment>
<dbReference type="InterPro" id="IPR000551">
    <property type="entry name" value="MerR-type_HTH_dom"/>
</dbReference>
<protein>
    <submittedName>
        <fullName evidence="8">Cu(I)-responsive transcriptional regulator</fullName>
    </submittedName>
</protein>
<evidence type="ECO:0000313" key="9">
    <source>
        <dbReference type="Proteomes" id="UP001195941"/>
    </source>
</evidence>
<evidence type="ECO:0000256" key="3">
    <source>
        <dbReference type="ARBA" id="ARBA00023015"/>
    </source>
</evidence>
<sequence>MNIGEAARKSGVSAKMIRYYEQTALIPPVGRTAAGYRDYSDNDVHILSFVRRARDMGFSVGDISELLGLWTDTSRKSADVKKLALRHLDILRGKIQELEAMSRSLEHLAGACKGDSRPDCPILDDLESSRSDDRANSGKKSKGAVEFGAIHRGK</sequence>
<evidence type="ECO:0000256" key="6">
    <source>
        <dbReference type="SAM" id="MobiDB-lite"/>
    </source>
</evidence>
<dbReference type="SUPFAM" id="SSF46955">
    <property type="entry name" value="Putative DNA-binding domain"/>
    <property type="match status" value="1"/>
</dbReference>
<dbReference type="InterPro" id="IPR011789">
    <property type="entry name" value="CueR"/>
</dbReference>
<dbReference type="PRINTS" id="PR00040">
    <property type="entry name" value="HTHMERR"/>
</dbReference>
<keyword evidence="3" id="KW-0805">Transcription regulation</keyword>
<dbReference type="EMBL" id="JADMKU010000030">
    <property type="protein sequence ID" value="MBR9653423.1"/>
    <property type="molecule type" value="Genomic_DNA"/>
</dbReference>
<keyword evidence="2" id="KW-0963">Cytoplasm</keyword>
<evidence type="ECO:0000256" key="1">
    <source>
        <dbReference type="ARBA" id="ARBA00004496"/>
    </source>
</evidence>
<organism evidence="8 9">
    <name type="scientific">Thalassovita aquimarina</name>
    <dbReference type="NCBI Taxonomy" id="2785917"/>
    <lineage>
        <taxon>Bacteria</taxon>
        <taxon>Pseudomonadati</taxon>
        <taxon>Pseudomonadota</taxon>
        <taxon>Alphaproteobacteria</taxon>
        <taxon>Rhodobacterales</taxon>
        <taxon>Roseobacteraceae</taxon>
        <taxon>Thalassovita</taxon>
    </lineage>
</organism>
<dbReference type="Gene3D" id="1.10.1660.10">
    <property type="match status" value="1"/>
</dbReference>
<gene>
    <name evidence="8" type="primary">cueR</name>
    <name evidence="8" type="ORF">IT775_20085</name>
</gene>
<dbReference type="CDD" id="cd01108">
    <property type="entry name" value="HTH_CueR"/>
    <property type="match status" value="1"/>
</dbReference>
<feature type="compositionally biased region" description="Basic and acidic residues" evidence="6">
    <location>
        <begin position="127"/>
        <end position="136"/>
    </location>
</feature>
<accession>A0ABS5HWS7</accession>
<evidence type="ECO:0000313" key="8">
    <source>
        <dbReference type="EMBL" id="MBR9653423.1"/>
    </source>
</evidence>
<reference evidence="8 9" key="1">
    <citation type="journal article" date="2021" name="Arch. Microbiol.">
        <title>Thalassobius aquimarinus sp. nov., isolated from the Sea of Japan seashore.</title>
        <authorList>
            <person name="Kurilenko V.V."/>
            <person name="Romanenko L.A."/>
            <person name="Chernysheva N.Y."/>
            <person name="Velansky P.V."/>
            <person name="Tekutyeva L.A."/>
            <person name="Isaeva M.P."/>
            <person name="Mikhailov V.V."/>
        </authorList>
    </citation>
    <scope>NUCLEOTIDE SEQUENCE [LARGE SCALE GENOMIC DNA]</scope>
    <source>
        <strain evidence="8 9">KMM 8518</strain>
    </source>
</reference>
<dbReference type="PROSITE" id="PS50937">
    <property type="entry name" value="HTH_MERR_2"/>
    <property type="match status" value="1"/>
</dbReference>
<feature type="domain" description="HTH merR-type" evidence="7">
    <location>
        <begin position="1"/>
        <end position="69"/>
    </location>
</feature>
<keyword evidence="5" id="KW-0804">Transcription</keyword>
<dbReference type="Proteomes" id="UP001195941">
    <property type="component" value="Unassembled WGS sequence"/>
</dbReference>
<dbReference type="SMART" id="SM00422">
    <property type="entry name" value="HTH_MERR"/>
    <property type="match status" value="1"/>
</dbReference>
<proteinExistence type="predicted"/>
<evidence type="ECO:0000256" key="5">
    <source>
        <dbReference type="ARBA" id="ARBA00023163"/>
    </source>
</evidence>
<dbReference type="Pfam" id="PF13411">
    <property type="entry name" value="MerR_1"/>
    <property type="match status" value="1"/>
</dbReference>
<keyword evidence="4" id="KW-0238">DNA-binding</keyword>